<feature type="compositionally biased region" description="Basic and acidic residues" evidence="1">
    <location>
        <begin position="187"/>
        <end position="199"/>
    </location>
</feature>
<comment type="caution">
    <text evidence="2">The sequence shown here is derived from an EMBL/GenBank/DDBJ whole genome shotgun (WGS) entry which is preliminary data.</text>
</comment>
<proteinExistence type="predicted"/>
<gene>
    <name evidence="2" type="ORF">AVEN_267812_1</name>
</gene>
<sequence length="199" mass="22427">MEYMKHKRLKTTSLTFCLPVQKYRQYNEIKSQFVPILPSIHPRIRIGPRTLSTCPRKLLKSFVEQSNRKREALPSGIGNRVEEDLHGNGRQVRRASKTSYNQLNSGLMDYDTVWLRNIIRRKKVIGSSGNLNQGSSENLNQGSSENLNQGSSENLNQGSSENLNQGSSENLNQGSSENLKQGSSENLKQDHPENLKQGS</sequence>
<name>A0A4Y2D3D6_ARAVE</name>
<protein>
    <submittedName>
        <fullName evidence="2">Uncharacterized protein</fullName>
    </submittedName>
</protein>
<feature type="compositionally biased region" description="Polar residues" evidence="1">
    <location>
        <begin position="127"/>
        <end position="186"/>
    </location>
</feature>
<feature type="region of interest" description="Disordered" evidence="1">
    <location>
        <begin position="69"/>
        <end position="97"/>
    </location>
</feature>
<reference evidence="2 3" key="1">
    <citation type="journal article" date="2019" name="Sci. Rep.">
        <title>Orb-weaving spider Araneus ventricosus genome elucidates the spidroin gene catalogue.</title>
        <authorList>
            <person name="Kono N."/>
            <person name="Nakamura H."/>
            <person name="Ohtoshi R."/>
            <person name="Moran D.A.P."/>
            <person name="Shinohara A."/>
            <person name="Yoshida Y."/>
            <person name="Fujiwara M."/>
            <person name="Mori M."/>
            <person name="Tomita M."/>
            <person name="Arakawa K."/>
        </authorList>
    </citation>
    <scope>NUCLEOTIDE SEQUENCE [LARGE SCALE GENOMIC DNA]</scope>
</reference>
<evidence type="ECO:0000313" key="3">
    <source>
        <dbReference type="Proteomes" id="UP000499080"/>
    </source>
</evidence>
<dbReference type="AlphaFoldDB" id="A0A4Y2D3D6"/>
<organism evidence="2 3">
    <name type="scientific">Araneus ventricosus</name>
    <name type="common">Orbweaver spider</name>
    <name type="synonym">Epeira ventricosa</name>
    <dbReference type="NCBI Taxonomy" id="182803"/>
    <lineage>
        <taxon>Eukaryota</taxon>
        <taxon>Metazoa</taxon>
        <taxon>Ecdysozoa</taxon>
        <taxon>Arthropoda</taxon>
        <taxon>Chelicerata</taxon>
        <taxon>Arachnida</taxon>
        <taxon>Araneae</taxon>
        <taxon>Araneomorphae</taxon>
        <taxon>Entelegynae</taxon>
        <taxon>Araneoidea</taxon>
        <taxon>Araneidae</taxon>
        <taxon>Araneus</taxon>
    </lineage>
</organism>
<accession>A0A4Y2D3D6</accession>
<dbReference type="Proteomes" id="UP000499080">
    <property type="component" value="Unassembled WGS sequence"/>
</dbReference>
<feature type="region of interest" description="Disordered" evidence="1">
    <location>
        <begin position="127"/>
        <end position="199"/>
    </location>
</feature>
<dbReference type="EMBL" id="BGPR01000297">
    <property type="protein sequence ID" value="GBM11240.1"/>
    <property type="molecule type" value="Genomic_DNA"/>
</dbReference>
<keyword evidence="3" id="KW-1185">Reference proteome</keyword>
<evidence type="ECO:0000313" key="2">
    <source>
        <dbReference type="EMBL" id="GBM11240.1"/>
    </source>
</evidence>
<evidence type="ECO:0000256" key="1">
    <source>
        <dbReference type="SAM" id="MobiDB-lite"/>
    </source>
</evidence>
<dbReference type="OrthoDB" id="10071738at2759"/>